<organism evidence="2 3">
    <name type="scientific">Hymenoscyphus albidus</name>
    <dbReference type="NCBI Taxonomy" id="595503"/>
    <lineage>
        <taxon>Eukaryota</taxon>
        <taxon>Fungi</taxon>
        <taxon>Dikarya</taxon>
        <taxon>Ascomycota</taxon>
        <taxon>Pezizomycotina</taxon>
        <taxon>Leotiomycetes</taxon>
        <taxon>Helotiales</taxon>
        <taxon>Helotiaceae</taxon>
        <taxon>Hymenoscyphus</taxon>
    </lineage>
</organism>
<protein>
    <submittedName>
        <fullName evidence="2">Uncharacterized protein</fullName>
    </submittedName>
</protein>
<comment type="caution">
    <text evidence="2">The sequence shown here is derived from an EMBL/GenBank/DDBJ whole genome shotgun (WGS) entry which is preliminary data.</text>
</comment>
<dbReference type="OrthoDB" id="10541325at2759"/>
<evidence type="ECO:0000256" key="1">
    <source>
        <dbReference type="SAM" id="MobiDB-lite"/>
    </source>
</evidence>
<evidence type="ECO:0000313" key="3">
    <source>
        <dbReference type="Proteomes" id="UP000701801"/>
    </source>
</evidence>
<gene>
    <name evidence="2" type="ORF">HYALB_00010488</name>
</gene>
<reference evidence="2" key="1">
    <citation type="submission" date="2021-07" db="EMBL/GenBank/DDBJ databases">
        <authorList>
            <person name="Durling M."/>
        </authorList>
    </citation>
    <scope>NUCLEOTIDE SEQUENCE</scope>
</reference>
<proteinExistence type="predicted"/>
<keyword evidence="3" id="KW-1185">Reference proteome</keyword>
<name>A0A9N9Q9F8_9HELO</name>
<dbReference type="AlphaFoldDB" id="A0A9N9Q9F8"/>
<dbReference type="Proteomes" id="UP000701801">
    <property type="component" value="Unassembled WGS sequence"/>
</dbReference>
<feature type="region of interest" description="Disordered" evidence="1">
    <location>
        <begin position="136"/>
        <end position="155"/>
    </location>
</feature>
<accession>A0A9N9Q9F8</accession>
<evidence type="ECO:0000313" key="2">
    <source>
        <dbReference type="EMBL" id="CAG8979397.1"/>
    </source>
</evidence>
<dbReference type="EMBL" id="CAJVRM010000309">
    <property type="protein sequence ID" value="CAG8979397.1"/>
    <property type="molecule type" value="Genomic_DNA"/>
</dbReference>
<sequence length="155" mass="17189">MCDLTTSPRLIRCAYRIKKVLRKNTELAEEIDASSRHLISQITKSIQCPMFGSPDPPASKKELDEELKSELKELIEDLVTNSIKKILPNQLSEALDSIISPNSLRDSQLQNALNLRAPNAPDAPDAPQYYSQPTASTVAIPSGSTNNARISQSWW</sequence>